<name>A0A8S1YC66_PAROT</name>
<evidence type="ECO:0000313" key="2">
    <source>
        <dbReference type="EMBL" id="CAD8210808.1"/>
    </source>
</evidence>
<organism evidence="2 3">
    <name type="scientific">Paramecium octaurelia</name>
    <dbReference type="NCBI Taxonomy" id="43137"/>
    <lineage>
        <taxon>Eukaryota</taxon>
        <taxon>Sar</taxon>
        <taxon>Alveolata</taxon>
        <taxon>Ciliophora</taxon>
        <taxon>Intramacronucleata</taxon>
        <taxon>Oligohymenophorea</taxon>
        <taxon>Peniculida</taxon>
        <taxon>Parameciidae</taxon>
        <taxon>Paramecium</taxon>
    </lineage>
</organism>
<protein>
    <submittedName>
        <fullName evidence="2">Uncharacterized protein</fullName>
    </submittedName>
</protein>
<proteinExistence type="predicted"/>
<dbReference type="Proteomes" id="UP000683925">
    <property type="component" value="Unassembled WGS sequence"/>
</dbReference>
<evidence type="ECO:0000313" key="3">
    <source>
        <dbReference type="Proteomes" id="UP000683925"/>
    </source>
</evidence>
<accession>A0A8S1YC66</accession>
<dbReference type="OrthoDB" id="409136at2759"/>
<comment type="caution">
    <text evidence="2">The sequence shown here is derived from an EMBL/GenBank/DDBJ whole genome shotgun (WGS) entry which is preliminary data.</text>
</comment>
<keyword evidence="1" id="KW-0812">Transmembrane</keyword>
<dbReference type="AlphaFoldDB" id="A0A8S1YC66"/>
<feature type="transmembrane region" description="Helical" evidence="1">
    <location>
        <begin position="30"/>
        <end position="52"/>
    </location>
</feature>
<reference evidence="2" key="1">
    <citation type="submission" date="2021-01" db="EMBL/GenBank/DDBJ databases">
        <authorList>
            <consortium name="Genoscope - CEA"/>
            <person name="William W."/>
        </authorList>
    </citation>
    <scope>NUCLEOTIDE SEQUENCE</scope>
</reference>
<keyword evidence="1" id="KW-0472">Membrane</keyword>
<keyword evidence="1" id="KW-1133">Transmembrane helix</keyword>
<evidence type="ECO:0000256" key="1">
    <source>
        <dbReference type="SAM" id="Phobius"/>
    </source>
</evidence>
<dbReference type="EMBL" id="CAJJDP010000154">
    <property type="protein sequence ID" value="CAD8210808.1"/>
    <property type="molecule type" value="Genomic_DNA"/>
</dbReference>
<keyword evidence="3" id="KW-1185">Reference proteome</keyword>
<sequence length="61" mass="7235">MKNFSDFLPQSRQEGNILMPKPDFSKFQFWGLYFSASSYPPCGLFIGSYKFLWRNQKDTQN</sequence>
<gene>
    <name evidence="2" type="ORF">POCTA_138.1.T1520042</name>
</gene>